<protein>
    <recommendedName>
        <fullName evidence="3">EthD domain-containing protein</fullName>
    </recommendedName>
</protein>
<dbReference type="InterPro" id="IPR011008">
    <property type="entry name" value="Dimeric_a/b-barrel"/>
</dbReference>
<organism evidence="4 5">
    <name type="scientific">Pyricularia grisea</name>
    <name type="common">Crabgrass-specific blast fungus</name>
    <name type="synonym">Magnaporthe grisea</name>
    <dbReference type="NCBI Taxonomy" id="148305"/>
    <lineage>
        <taxon>Eukaryota</taxon>
        <taxon>Fungi</taxon>
        <taxon>Dikarya</taxon>
        <taxon>Ascomycota</taxon>
        <taxon>Pezizomycotina</taxon>
        <taxon>Sordariomycetes</taxon>
        <taxon>Sordariomycetidae</taxon>
        <taxon>Magnaporthales</taxon>
        <taxon>Pyriculariaceae</taxon>
        <taxon>Pyricularia</taxon>
    </lineage>
</organism>
<evidence type="ECO:0000256" key="2">
    <source>
        <dbReference type="SAM" id="SignalP"/>
    </source>
</evidence>
<feature type="domain" description="EthD" evidence="3">
    <location>
        <begin position="46"/>
        <end position="141"/>
    </location>
</feature>
<dbReference type="Pfam" id="PF07110">
    <property type="entry name" value="EthD"/>
    <property type="match status" value="1"/>
</dbReference>
<dbReference type="Gene3D" id="3.30.70.100">
    <property type="match status" value="1"/>
</dbReference>
<feature type="chain" id="PRO_5047323406" description="EthD domain-containing protein" evidence="2">
    <location>
        <begin position="22"/>
        <end position="190"/>
    </location>
</feature>
<keyword evidence="2" id="KW-0732">Signal</keyword>
<dbReference type="InterPro" id="IPR009799">
    <property type="entry name" value="EthD_dom"/>
</dbReference>
<sequence>MHYPVVMITAVYAFVLCTASAIPSIAPTNFTSPSGVQLLSYIRRNPRLSREEFWDHWANEHAPMVVPLALKFGITGYTQIRAFGEILPQDAGEDNPASNFPTSFDGIATFRYPNDTALENMLAHPYYTKVVAVDEARFIDQEAHNGGQVAVFISATYDVVGNHAPSRNVWNGDKAIKDYYEALFKKYDRL</sequence>
<keyword evidence="5" id="KW-1185">Reference proteome</keyword>
<dbReference type="SUPFAM" id="SSF54909">
    <property type="entry name" value="Dimeric alpha+beta barrel"/>
    <property type="match status" value="1"/>
</dbReference>
<dbReference type="EMBL" id="JABSND010000085">
    <property type="protein sequence ID" value="KAI6298679.1"/>
    <property type="molecule type" value="Genomic_DNA"/>
</dbReference>
<evidence type="ECO:0000259" key="3">
    <source>
        <dbReference type="Pfam" id="PF07110"/>
    </source>
</evidence>
<evidence type="ECO:0000256" key="1">
    <source>
        <dbReference type="ARBA" id="ARBA00005986"/>
    </source>
</evidence>
<evidence type="ECO:0000313" key="4">
    <source>
        <dbReference type="EMBL" id="KAI6298679.1"/>
    </source>
</evidence>
<reference evidence="4" key="1">
    <citation type="submission" date="2021-01" db="EMBL/GenBank/DDBJ databases">
        <title>Deciphering the adaptive evolutionary patterns associated with biogeogrpahic diversity in the finger millet blast pathogen Magnaporthe oryzae in Eastern Africa.</title>
        <authorList>
            <person name="Onyema G."/>
            <person name="Shittu T.A."/>
            <person name="Dodsworth S."/>
            <person name="Devilliers S."/>
            <person name="Muthumeenakshi S."/>
            <person name="Sreenivasaprasad S."/>
        </authorList>
    </citation>
    <scope>NUCLEOTIDE SEQUENCE</scope>
    <source>
        <strain evidence="4">D15/s37</strain>
    </source>
</reference>
<gene>
    <name evidence="4" type="ORF">MCOR33_005254</name>
</gene>
<accession>A0ABQ8NKV7</accession>
<dbReference type="Proteomes" id="UP001059893">
    <property type="component" value="Unassembled WGS sequence"/>
</dbReference>
<name>A0ABQ8NKV7_PYRGI</name>
<comment type="similarity">
    <text evidence="1">Belongs to the tpcK family.</text>
</comment>
<proteinExistence type="inferred from homology"/>
<comment type="caution">
    <text evidence="4">The sequence shown here is derived from an EMBL/GenBank/DDBJ whole genome shotgun (WGS) entry which is preliminary data.</text>
</comment>
<feature type="signal peptide" evidence="2">
    <location>
        <begin position="1"/>
        <end position="21"/>
    </location>
</feature>
<evidence type="ECO:0000313" key="5">
    <source>
        <dbReference type="Proteomes" id="UP001059893"/>
    </source>
</evidence>